<dbReference type="EMBL" id="OU015584">
    <property type="protein sequence ID" value="CAG5080809.1"/>
    <property type="molecule type" value="Genomic_DNA"/>
</dbReference>
<dbReference type="InterPro" id="IPR019861">
    <property type="entry name" value="PorP/SprF_Bacteroidetes"/>
</dbReference>
<evidence type="ECO:0008006" key="4">
    <source>
        <dbReference type="Google" id="ProtNLM"/>
    </source>
</evidence>
<gene>
    <name evidence="2" type="ORF">CRYO30217_01450</name>
</gene>
<dbReference type="AlphaFoldDB" id="A0A916JLU4"/>
<reference evidence="2" key="1">
    <citation type="submission" date="2021-04" db="EMBL/GenBank/DDBJ databases">
        <authorList>
            <person name="Rodrigo-Torres L."/>
            <person name="Arahal R. D."/>
            <person name="Lucena T."/>
        </authorList>
    </citation>
    <scope>NUCLEOTIDE SEQUENCE</scope>
    <source>
        <strain evidence="2">AS29M-1</strain>
    </source>
</reference>
<evidence type="ECO:0000313" key="3">
    <source>
        <dbReference type="Proteomes" id="UP000683507"/>
    </source>
</evidence>
<accession>A0A916JLU4</accession>
<dbReference type="RefSeq" id="WP_258541650.1">
    <property type="nucleotide sequence ID" value="NZ_OU015584.1"/>
</dbReference>
<name>A0A916JLU4_9FLAO</name>
<organism evidence="2 3">
    <name type="scientific">Parvicella tangerina</name>
    <dbReference type="NCBI Taxonomy" id="2829795"/>
    <lineage>
        <taxon>Bacteria</taxon>
        <taxon>Pseudomonadati</taxon>
        <taxon>Bacteroidota</taxon>
        <taxon>Flavobacteriia</taxon>
        <taxon>Flavobacteriales</taxon>
        <taxon>Parvicellaceae</taxon>
        <taxon>Parvicella</taxon>
    </lineage>
</organism>
<dbReference type="Pfam" id="PF11751">
    <property type="entry name" value="PorP_SprF"/>
    <property type="match status" value="1"/>
</dbReference>
<keyword evidence="3" id="KW-1185">Reference proteome</keyword>
<dbReference type="Proteomes" id="UP000683507">
    <property type="component" value="Chromosome"/>
</dbReference>
<evidence type="ECO:0000256" key="1">
    <source>
        <dbReference type="SAM" id="MobiDB-lite"/>
    </source>
</evidence>
<dbReference type="NCBIfam" id="TIGR03519">
    <property type="entry name" value="T9SS_PorP_fam"/>
    <property type="match status" value="1"/>
</dbReference>
<protein>
    <recommendedName>
        <fullName evidence="4">Type IX secretion system membrane protein PorP/SprF</fullName>
    </recommendedName>
</protein>
<dbReference type="KEGG" id="ptan:CRYO30217_01450"/>
<proteinExistence type="predicted"/>
<evidence type="ECO:0000313" key="2">
    <source>
        <dbReference type="EMBL" id="CAG5080809.1"/>
    </source>
</evidence>
<sequence length="322" mass="35587">MKFIKHTILIGCALITNAYLGQQTQLSSLFPYNPILVNPAEAGYNNVTDISLSFRKQWTGISGTPTTSWLSGYTALNKKMGIGGVVIYDEMAFIKNVDAKLSYAYHLKLAKDFKLSFGLGVGAKQSTIAPNDIVADDYSDEILVSGNTSGVLFDAEFGTLITFKEFRLGVNTPQLLQPRMEVQTPSFETNYNLQSHLNIYLSYDSKINESIRAIPTVFYRRSKASSQFDIFANFEFNKTLILGLGYREGVGVLANVGAKIKDKFQINYAYDFGKSGFGSSTGGSHEIMLKMVIPAKEKEGLIEDGEGKNKNDDKGESIKNKF</sequence>
<feature type="region of interest" description="Disordered" evidence="1">
    <location>
        <begin position="300"/>
        <end position="322"/>
    </location>
</feature>